<sequence length="255" mass="30937">MGTWREVKSHEFTCFDTDELCLFKRNQTEYQLRWRDKRRTILSLELMREFCVYLNKHKHKCVNELETAKDFIKAAQQVLKDTKEGLVGDDEYIETLAECYILADEMVVNWRKFKLWRNAKAYKRSNSGGTKKRRYRKTILFTTYQIIIDPNIKQSVAILFDGRYNAFDFDFIEDFYLYLKEKCRQKPEPLINNITNIKREYISRIEREKHNQQRHVELWEQLVPQLTQNKEVLARFLNWRNKAASIKWLQTKRAS</sequence>
<dbReference type="RefSeq" id="WP_336435697.1">
    <property type="nucleotide sequence ID" value="NZ_JBAWKS010000001.1"/>
</dbReference>
<protein>
    <submittedName>
        <fullName evidence="1">Uncharacterized protein</fullName>
    </submittedName>
</protein>
<keyword evidence="2" id="KW-1185">Reference proteome</keyword>
<accession>A0ABU8EWH1</accession>
<dbReference type="Proteomes" id="UP001382455">
    <property type="component" value="Unassembled WGS sequence"/>
</dbReference>
<evidence type="ECO:0000313" key="1">
    <source>
        <dbReference type="EMBL" id="MEI4550541.1"/>
    </source>
</evidence>
<name>A0ABU8EWH1_9GAMM</name>
<organism evidence="1 2">
    <name type="scientific">Pseudoalteromonas spongiae</name>
    <dbReference type="NCBI Taxonomy" id="298657"/>
    <lineage>
        <taxon>Bacteria</taxon>
        <taxon>Pseudomonadati</taxon>
        <taxon>Pseudomonadota</taxon>
        <taxon>Gammaproteobacteria</taxon>
        <taxon>Alteromonadales</taxon>
        <taxon>Pseudoalteromonadaceae</taxon>
        <taxon>Pseudoalteromonas</taxon>
    </lineage>
</organism>
<proteinExistence type="predicted"/>
<dbReference type="EMBL" id="JBAWKS010000001">
    <property type="protein sequence ID" value="MEI4550541.1"/>
    <property type="molecule type" value="Genomic_DNA"/>
</dbReference>
<evidence type="ECO:0000313" key="2">
    <source>
        <dbReference type="Proteomes" id="UP001382455"/>
    </source>
</evidence>
<comment type="caution">
    <text evidence="1">The sequence shown here is derived from an EMBL/GenBank/DDBJ whole genome shotgun (WGS) entry which is preliminary data.</text>
</comment>
<reference evidence="1 2" key="1">
    <citation type="submission" date="2023-12" db="EMBL/GenBank/DDBJ databases">
        <title>Friends and Foes: Symbiotic and Algicidal bacterial influence on Karenia brevis blooms.</title>
        <authorList>
            <person name="Fei C."/>
            <person name="Mohamed A.R."/>
            <person name="Booker A."/>
            <person name="Arshad M."/>
            <person name="Klass S."/>
            <person name="Ahn S."/>
            <person name="Gilbert P.M."/>
            <person name="Heil C.A."/>
            <person name="Martinez J.M."/>
            <person name="Amin S.A."/>
        </authorList>
    </citation>
    <scope>NUCLEOTIDE SEQUENCE [LARGE SCALE GENOMIC DNA]</scope>
    <source>
        <strain evidence="1 2">CE15</strain>
    </source>
</reference>
<gene>
    <name evidence="1" type="ORF">WAE96_12800</name>
</gene>